<feature type="coiled-coil region" evidence="1">
    <location>
        <begin position="813"/>
        <end position="840"/>
    </location>
</feature>
<evidence type="ECO:0000313" key="5">
    <source>
        <dbReference type="Proteomes" id="UP000827721"/>
    </source>
</evidence>
<keyword evidence="5" id="KW-1185">Reference proteome</keyword>
<keyword evidence="3" id="KW-1133">Transmembrane helix</keyword>
<sequence length="994" mass="112500">MLVWLKKDPDRRWNGHGPKLEWFDNGISERKCSPNPWFSRNSVRTHISCRRVAELDYLFSNCGNSRKRHLLRFAMLKNGNYNLNHQLVGYRKIFPSFFKSRRFRKLLPLASSDDRVTINGSNQASTNSDVEEMRVKLNQSLQGKDYSDGLIQSLHDAARVFELAIKEQGSLSNLSWLSTAWLGVDKNAWIKNISYQASVYSLLQAACEISSRGDGRDRDIYVFVQRSLFRQSAPLESLIRDKLLAKQPEGYQWFWSEQVPVVVSFFVNYFEEDQRFTAATAMRGMGSGNDNDISLLMLVLTCIAAITKLGPAKVSCSQFFSMIPDITGRLMDMLVDLVPISQAYHSIKDIGLRREFLVHFGPRASACRVKNDRGSEEVVFWVDLVQEQLQRAIDREKIWSRLTTSESIEDVPHPCPYFQKVLERDLAIFGFFIALGRSTKSFLLTNGFDVIDDCLESFIRYLIGGSVLYYPQLSSISSYQLYVEVVCEELDWLPFYPGSSGTHKQSHGHKSKREGPPNTEAIPQVLDVCSHWMQSYIKYSKWLENPSNVKAAKFLSRGHNKLVDCMKELGISKNEMIERAGSGSYSSPERESESFDKALESVEEALIRLEKLLQELHMSSSTSGKEQLKAACSDLEKIRKLKKEAEFLEVSFRAKAASLQQGDDDSESQSSISEQQPYLKGKKRRSANVVQDKSNRVESQSRGLLSFFMRPGSRKPETELSVVDGYSFTGDETFPRSIVPVHAILNTYCPLRRQKLYHDNLLSFPTIARAMIEPQFSYIFYQQVELVYGNESIEQTTSNIGVANSESNEVRRFELLKNELIELEKRVQKSADQSENEEDIKIVNDGADYGGDAGGSQLVQLQKSENIIEKSFDKLKETSTDVWQGTQLLAIDVAAAMGLLRRALVGDDLAEKEKKALRRTLTDLAAVVPIGVLMLLPVTAVGHAAMLAAIQRYVPALIPSTYGPERLDLLRQLEKVKEIETSEVDPDGNVEELA</sequence>
<feature type="region of interest" description="Disordered" evidence="2">
    <location>
        <begin position="659"/>
        <end position="697"/>
    </location>
</feature>
<dbReference type="Proteomes" id="UP000827721">
    <property type="component" value="Unassembled WGS sequence"/>
</dbReference>
<dbReference type="InterPro" id="IPR044202">
    <property type="entry name" value="LETM1/MDM38-like"/>
</dbReference>
<organism evidence="4 5">
    <name type="scientific">Xanthoceras sorbifolium</name>
    <dbReference type="NCBI Taxonomy" id="99658"/>
    <lineage>
        <taxon>Eukaryota</taxon>
        <taxon>Viridiplantae</taxon>
        <taxon>Streptophyta</taxon>
        <taxon>Embryophyta</taxon>
        <taxon>Tracheophyta</taxon>
        <taxon>Spermatophyta</taxon>
        <taxon>Magnoliopsida</taxon>
        <taxon>eudicotyledons</taxon>
        <taxon>Gunneridae</taxon>
        <taxon>Pentapetalae</taxon>
        <taxon>rosids</taxon>
        <taxon>malvids</taxon>
        <taxon>Sapindales</taxon>
        <taxon>Sapindaceae</taxon>
        <taxon>Xanthoceroideae</taxon>
        <taxon>Xanthoceras</taxon>
    </lineage>
</organism>
<dbReference type="PANTHER" id="PTHR14009">
    <property type="entry name" value="LEUCINE ZIPPER-EF-HAND CONTAINING TRANSMEMBRANE PROTEIN"/>
    <property type="match status" value="1"/>
</dbReference>
<feature type="compositionally biased region" description="Polar residues" evidence="2">
    <location>
        <begin position="688"/>
        <end position="697"/>
    </location>
</feature>
<reference evidence="4 5" key="1">
    <citation type="submission" date="2021-02" db="EMBL/GenBank/DDBJ databases">
        <title>Plant Genome Project.</title>
        <authorList>
            <person name="Zhang R.-G."/>
        </authorList>
    </citation>
    <scope>NUCLEOTIDE SEQUENCE [LARGE SCALE GENOMIC DNA]</scope>
    <source>
        <tissue evidence="4">Leaves</tissue>
    </source>
</reference>
<evidence type="ECO:0000256" key="3">
    <source>
        <dbReference type="SAM" id="Phobius"/>
    </source>
</evidence>
<keyword evidence="3" id="KW-0472">Membrane</keyword>
<evidence type="ECO:0000256" key="2">
    <source>
        <dbReference type="SAM" id="MobiDB-lite"/>
    </source>
</evidence>
<evidence type="ECO:0000313" key="4">
    <source>
        <dbReference type="EMBL" id="KAH7554117.1"/>
    </source>
</evidence>
<dbReference type="EMBL" id="JAFEMO010000012">
    <property type="protein sequence ID" value="KAH7554117.1"/>
    <property type="molecule type" value="Genomic_DNA"/>
</dbReference>
<accession>A0ABQ8HCA7</accession>
<keyword evidence="3" id="KW-0812">Transmembrane</keyword>
<proteinExistence type="predicted"/>
<gene>
    <name evidence="4" type="ORF">JRO89_XS12G0115700</name>
</gene>
<evidence type="ECO:0000256" key="1">
    <source>
        <dbReference type="SAM" id="Coils"/>
    </source>
</evidence>
<dbReference type="PANTHER" id="PTHR14009:SF9">
    <property type="entry name" value="LETM1-LIKE PROTEIN"/>
    <property type="match status" value="1"/>
</dbReference>
<evidence type="ECO:0008006" key="6">
    <source>
        <dbReference type="Google" id="ProtNLM"/>
    </source>
</evidence>
<keyword evidence="1" id="KW-0175">Coiled coil</keyword>
<protein>
    <recommendedName>
        <fullName evidence="6">LETM1-like protein</fullName>
    </recommendedName>
</protein>
<comment type="caution">
    <text evidence="4">The sequence shown here is derived from an EMBL/GenBank/DDBJ whole genome shotgun (WGS) entry which is preliminary data.</text>
</comment>
<name>A0ABQ8HCA7_9ROSI</name>
<feature type="region of interest" description="Disordered" evidence="2">
    <location>
        <begin position="500"/>
        <end position="519"/>
    </location>
</feature>
<feature type="transmembrane region" description="Helical" evidence="3">
    <location>
        <begin position="924"/>
        <end position="950"/>
    </location>
</feature>